<protein>
    <submittedName>
        <fullName evidence="1">Uncharacterized protein</fullName>
    </submittedName>
</protein>
<name>A0A2G5UMK6_9PELO</name>
<dbReference type="OrthoDB" id="5877576at2759"/>
<accession>A0A2G5UMK6</accession>
<comment type="caution">
    <text evidence="1">The sequence shown here is derived from an EMBL/GenBank/DDBJ whole genome shotgun (WGS) entry which is preliminary data.</text>
</comment>
<reference evidence="2" key="1">
    <citation type="submission" date="2017-10" db="EMBL/GenBank/DDBJ databases">
        <title>Rapid genome shrinkage in a self-fertile nematode reveals novel sperm competition proteins.</title>
        <authorList>
            <person name="Yin D."/>
            <person name="Schwarz E.M."/>
            <person name="Thomas C.G."/>
            <person name="Felde R.L."/>
            <person name="Korf I.F."/>
            <person name="Cutter A.D."/>
            <person name="Schartner C.M."/>
            <person name="Ralston E.J."/>
            <person name="Meyer B.J."/>
            <person name="Haag E.S."/>
        </authorList>
    </citation>
    <scope>NUCLEOTIDE SEQUENCE [LARGE SCALE GENOMIC DNA]</scope>
    <source>
        <strain evidence="2">JU1422</strain>
    </source>
</reference>
<proteinExistence type="predicted"/>
<organism evidence="1 2">
    <name type="scientific">Caenorhabditis nigoni</name>
    <dbReference type="NCBI Taxonomy" id="1611254"/>
    <lineage>
        <taxon>Eukaryota</taxon>
        <taxon>Metazoa</taxon>
        <taxon>Ecdysozoa</taxon>
        <taxon>Nematoda</taxon>
        <taxon>Chromadorea</taxon>
        <taxon>Rhabditida</taxon>
        <taxon>Rhabditina</taxon>
        <taxon>Rhabditomorpha</taxon>
        <taxon>Rhabditoidea</taxon>
        <taxon>Rhabditidae</taxon>
        <taxon>Peloderinae</taxon>
        <taxon>Caenorhabditis</taxon>
    </lineage>
</organism>
<evidence type="ECO:0000313" key="1">
    <source>
        <dbReference type="EMBL" id="PIC40825.1"/>
    </source>
</evidence>
<keyword evidence="2" id="KW-1185">Reference proteome</keyword>
<dbReference type="AlphaFoldDB" id="A0A2G5UMK6"/>
<gene>
    <name evidence="1" type="primary">Cni-pqn-82</name>
    <name evidence="1" type="synonym">Cnig_chr_III.g8441</name>
    <name evidence="1" type="ORF">B9Z55_008441</name>
</gene>
<evidence type="ECO:0000313" key="2">
    <source>
        <dbReference type="Proteomes" id="UP000230233"/>
    </source>
</evidence>
<sequence length="207" mass="23955">MYHTNGNQPNRVQIVSSNGLQPNLQPIPIPVNRQPPPYQMIRHLISQPSTLLSMPRGSYQARNYQHPPVAVHQYSQRPPIYRNQPSFQRIAVRQYPSQQHHYAPRHQYAPYPRQIPNRSIDKSMNQCPQEYQNPPAPQEDPILKAMQIAGIDESDVVDLSVIEPEKSIKKPEKSTEKLPDLVCNIYGFDIRVIRSKDPSMRVFPDNY</sequence>
<dbReference type="Proteomes" id="UP000230233">
    <property type="component" value="Chromosome III"/>
</dbReference>
<dbReference type="EMBL" id="PDUG01000003">
    <property type="protein sequence ID" value="PIC40825.1"/>
    <property type="molecule type" value="Genomic_DNA"/>
</dbReference>